<evidence type="ECO:0000313" key="2">
    <source>
        <dbReference type="Proteomes" id="UP001362999"/>
    </source>
</evidence>
<proteinExistence type="predicted"/>
<dbReference type="Proteomes" id="UP001362999">
    <property type="component" value="Unassembled WGS sequence"/>
</dbReference>
<name>A0AAW0EI04_9AGAR</name>
<dbReference type="Gene3D" id="2.30.320.10">
    <property type="entry name" value="YwqG-like"/>
    <property type="match status" value="1"/>
</dbReference>
<dbReference type="AlphaFoldDB" id="A0AAW0EI04"/>
<protein>
    <recommendedName>
        <fullName evidence="3">Programmed cell death protein 2 C-terminal domain-containing protein</fullName>
    </recommendedName>
</protein>
<reference evidence="1 2" key="1">
    <citation type="journal article" date="2024" name="J Genomics">
        <title>Draft genome sequencing and assembly of Favolaschia claudopus CIRM-BRFM 2984 isolated from oak limbs.</title>
        <authorList>
            <person name="Navarro D."/>
            <person name="Drula E."/>
            <person name="Chaduli D."/>
            <person name="Cazenave R."/>
            <person name="Ahrendt S."/>
            <person name="Wang J."/>
            <person name="Lipzen A."/>
            <person name="Daum C."/>
            <person name="Barry K."/>
            <person name="Grigoriev I.V."/>
            <person name="Favel A."/>
            <person name="Rosso M.N."/>
            <person name="Martin F."/>
        </authorList>
    </citation>
    <scope>NUCLEOTIDE SEQUENCE [LARGE SCALE GENOMIC DNA]</scope>
    <source>
        <strain evidence="1 2">CIRM-BRFM 2984</strain>
    </source>
</reference>
<organism evidence="1 2">
    <name type="scientific">Favolaschia claudopus</name>
    <dbReference type="NCBI Taxonomy" id="2862362"/>
    <lineage>
        <taxon>Eukaryota</taxon>
        <taxon>Fungi</taxon>
        <taxon>Dikarya</taxon>
        <taxon>Basidiomycota</taxon>
        <taxon>Agaricomycotina</taxon>
        <taxon>Agaricomycetes</taxon>
        <taxon>Agaricomycetidae</taxon>
        <taxon>Agaricales</taxon>
        <taxon>Marasmiineae</taxon>
        <taxon>Mycenaceae</taxon>
        <taxon>Favolaschia</taxon>
    </lineage>
</organism>
<dbReference type="EMBL" id="JAWWNJ010000001">
    <property type="protein sequence ID" value="KAK7063803.1"/>
    <property type="molecule type" value="Genomic_DNA"/>
</dbReference>
<gene>
    <name evidence="1" type="ORF">R3P38DRAFT_2820440</name>
</gene>
<accession>A0AAW0EI04</accession>
<sequence>MTSLRESFLPVYSPNNETTELGDNSMLIGGSLLYLQPDEDWPLCNTCAHPLVPLIQLNASSEHTPLALRTRIPSAVPANDSRGLATMVQLFVCPETDCYDTSTNYSTETRSWVVRIATVPLVQSHSTSQKAKKKIEDGASAGEGTGFLPPRIVETWRPGKKETFHWEVQMGQDDSDEFYDIHEPVRGLKLLGHSVRGKFYCSEEVCPQSIPNQYCDRRELIQIGDRDRFTGEDEEENGEEEESEYALGIMATLGNTWIEQCIDHPEVLTLTMSGNW</sequence>
<comment type="caution">
    <text evidence="1">The sequence shown here is derived from an EMBL/GenBank/DDBJ whole genome shotgun (WGS) entry which is preliminary data.</text>
</comment>
<keyword evidence="2" id="KW-1185">Reference proteome</keyword>
<evidence type="ECO:0008006" key="3">
    <source>
        <dbReference type="Google" id="ProtNLM"/>
    </source>
</evidence>
<evidence type="ECO:0000313" key="1">
    <source>
        <dbReference type="EMBL" id="KAK7063803.1"/>
    </source>
</evidence>